<proteinExistence type="predicted"/>
<evidence type="ECO:0000256" key="1">
    <source>
        <dbReference type="SAM" id="MobiDB-lite"/>
    </source>
</evidence>
<dbReference type="KEGG" id="msea:METESE_33180"/>
<dbReference type="EMBL" id="AP027081">
    <property type="protein sequence ID" value="BDU78360.1"/>
    <property type="molecule type" value="Genomic_DNA"/>
</dbReference>
<gene>
    <name evidence="2" type="ORF">METESE_33180</name>
</gene>
<organism evidence="2 3">
    <name type="scientific">Mesoterricola sediminis</name>
    <dbReference type="NCBI Taxonomy" id="2927980"/>
    <lineage>
        <taxon>Bacteria</taxon>
        <taxon>Pseudomonadati</taxon>
        <taxon>Acidobacteriota</taxon>
        <taxon>Holophagae</taxon>
        <taxon>Holophagales</taxon>
        <taxon>Holophagaceae</taxon>
        <taxon>Mesoterricola</taxon>
    </lineage>
</organism>
<accession>A0AA48H1N3</accession>
<feature type="region of interest" description="Disordered" evidence="1">
    <location>
        <begin position="50"/>
        <end position="73"/>
    </location>
</feature>
<dbReference type="Proteomes" id="UP001228113">
    <property type="component" value="Chromosome"/>
</dbReference>
<reference evidence="2" key="1">
    <citation type="journal article" date="2023" name="Int. J. Syst. Evol. Microbiol.">
        <title>Mesoterricola silvestris gen. nov., sp. nov., Mesoterricola sediminis sp. nov., Geothrix oryzae sp. nov., Geothrix edaphica sp. nov., Geothrix rubra sp. nov., and Geothrix limicola sp. nov., six novel members of Acidobacteriota isolated from soils.</title>
        <authorList>
            <person name="Itoh H."/>
            <person name="Sugisawa Y."/>
            <person name="Mise K."/>
            <person name="Xu Z."/>
            <person name="Kuniyasu M."/>
            <person name="Ushijima N."/>
            <person name="Kawano K."/>
            <person name="Kobayashi E."/>
            <person name="Shiratori Y."/>
            <person name="Masuda Y."/>
            <person name="Senoo K."/>
        </authorList>
    </citation>
    <scope>NUCLEOTIDE SEQUENCE</scope>
    <source>
        <strain evidence="2">W786</strain>
    </source>
</reference>
<keyword evidence="3" id="KW-1185">Reference proteome</keyword>
<evidence type="ECO:0000313" key="3">
    <source>
        <dbReference type="Proteomes" id="UP001228113"/>
    </source>
</evidence>
<sequence>MPRPPSPGWHPKTMSLSAEVIEAVWVLAARTGRSPGKVVNDILAAALLGEPAPAPAPPQAHPSPGRATPPDPAITLLPLVAQPWRTAYGNRIGFFQELSARVGEPLSHRLIADWQAKGRIPDAYVPHIQAMLGADAD</sequence>
<evidence type="ECO:0000313" key="2">
    <source>
        <dbReference type="EMBL" id="BDU78360.1"/>
    </source>
</evidence>
<dbReference type="AlphaFoldDB" id="A0AA48H1N3"/>
<feature type="compositionally biased region" description="Pro residues" evidence="1">
    <location>
        <begin position="52"/>
        <end position="72"/>
    </location>
</feature>
<protein>
    <submittedName>
        <fullName evidence="2">Uncharacterized protein</fullName>
    </submittedName>
</protein>
<name>A0AA48H1N3_9BACT</name>